<evidence type="ECO:0000313" key="4">
    <source>
        <dbReference type="EMBL" id="VTR49269.1"/>
    </source>
</evidence>
<sequence>METLAVCSPNFKHSKSCIKFFETKISGQEVSFGFIKTIDPPKLGDGDEKMVIFKILAFSANYRDKSAILSFKDTCKEKMDQEAYYYYPFGSDFVCEVIMTGSGVPELRPGDRVICDGSYPFKIDGSFGGLPTNCASQRYQKLPYAYLKKISDTIPTEVAAAFTISGQTAYSIVRKLDPRKGQTILVTAGSSNTSLAVINALRKYDVDIFALSQRSDIKEKLIEQGVKEVYSLDDLLNPEIINVKFDAVVDPFYDLHLARTVRLIKNGGKYISCGMYQQNKYYDKISSPEDNLSAIFNHCIINNISLIGNCLGNSDDLQNALSDYESGVFNIVIDSVYKIQEAEKFVAKTFHNEPRFGKVVFSYV</sequence>
<dbReference type="KEGG" id="stha:NCTC11429_03846"/>
<reference evidence="3 6" key="2">
    <citation type="submission" date="2024-06" db="EMBL/GenBank/DDBJ databases">
        <title>Soil Sphingobacterium thalpophilum.</title>
        <authorList>
            <person name="Yang J."/>
            <person name="Li J."/>
        </authorList>
    </citation>
    <scope>NUCLEOTIDE SEQUENCE [LARGE SCALE GENOMIC DNA]</scope>
    <source>
        <strain evidence="3 6">22g91tb</strain>
    </source>
</reference>
<dbReference type="RefSeq" id="WP_037534209.1">
    <property type="nucleotide sequence ID" value="NZ_CP141191.1"/>
</dbReference>
<dbReference type="PANTHER" id="PTHR48106">
    <property type="entry name" value="QUINONE OXIDOREDUCTASE PIG3-RELATED"/>
    <property type="match status" value="1"/>
</dbReference>
<name>A0A4U9VTL8_9SPHI</name>
<organism evidence="4 5">
    <name type="scientific">Sphingobacterium thalpophilum</name>
    <dbReference type="NCBI Taxonomy" id="259"/>
    <lineage>
        <taxon>Bacteria</taxon>
        <taxon>Pseudomonadati</taxon>
        <taxon>Bacteroidota</taxon>
        <taxon>Sphingobacteriia</taxon>
        <taxon>Sphingobacteriales</taxon>
        <taxon>Sphingobacteriaceae</taxon>
        <taxon>Sphingobacterium</taxon>
    </lineage>
</organism>
<dbReference type="Proteomes" id="UP001566204">
    <property type="component" value="Unassembled WGS sequence"/>
</dbReference>
<keyword evidence="2" id="KW-0560">Oxidoreductase</keyword>
<dbReference type="Gene3D" id="3.90.180.10">
    <property type="entry name" value="Medium-chain alcohol dehydrogenases, catalytic domain"/>
    <property type="match status" value="1"/>
</dbReference>
<dbReference type="EMBL" id="LR590484">
    <property type="protein sequence ID" value="VTR49269.1"/>
    <property type="molecule type" value="Genomic_DNA"/>
</dbReference>
<dbReference type="InterPro" id="IPR036291">
    <property type="entry name" value="NAD(P)-bd_dom_sf"/>
</dbReference>
<proteinExistence type="predicted"/>
<protein>
    <submittedName>
        <fullName evidence="4">Putative alcohol dehydrogenase</fullName>
    </submittedName>
    <submittedName>
        <fullName evidence="3">Zinc-binding alcohol dehydrogenase family protein</fullName>
    </submittedName>
</protein>
<dbReference type="GO" id="GO:0016651">
    <property type="term" value="F:oxidoreductase activity, acting on NAD(P)H"/>
    <property type="evidence" value="ECO:0007669"/>
    <property type="project" value="TreeGrafter"/>
</dbReference>
<accession>A0A4U9VTL8</accession>
<dbReference type="SUPFAM" id="SSF50129">
    <property type="entry name" value="GroES-like"/>
    <property type="match status" value="1"/>
</dbReference>
<dbReference type="SUPFAM" id="SSF51735">
    <property type="entry name" value="NAD(P)-binding Rossmann-fold domains"/>
    <property type="match status" value="1"/>
</dbReference>
<evidence type="ECO:0000313" key="6">
    <source>
        <dbReference type="Proteomes" id="UP001566204"/>
    </source>
</evidence>
<dbReference type="EMBL" id="JBEOQB010000004">
    <property type="protein sequence ID" value="MEZ0453265.1"/>
    <property type="molecule type" value="Genomic_DNA"/>
</dbReference>
<gene>
    <name evidence="3" type="ORF">ABTW24_16840</name>
    <name evidence="4" type="ORF">NCTC11429_03846</name>
</gene>
<dbReference type="STRING" id="1123265.GCA_000686625_05142"/>
<evidence type="ECO:0000313" key="3">
    <source>
        <dbReference type="EMBL" id="MEZ0453265.1"/>
    </source>
</evidence>
<keyword evidence="1" id="KW-0521">NADP</keyword>
<dbReference type="AlphaFoldDB" id="A0A4U9VTL8"/>
<reference evidence="4 5" key="1">
    <citation type="submission" date="2019-05" db="EMBL/GenBank/DDBJ databases">
        <authorList>
            <consortium name="Pathogen Informatics"/>
        </authorList>
    </citation>
    <scope>NUCLEOTIDE SEQUENCE [LARGE SCALE GENOMIC DNA]</scope>
    <source>
        <strain evidence="4 5">NCTC11429</strain>
    </source>
</reference>
<dbReference type="Proteomes" id="UP000308196">
    <property type="component" value="Chromosome"/>
</dbReference>
<keyword evidence="6" id="KW-1185">Reference proteome</keyword>
<dbReference type="GeneID" id="78464480"/>
<evidence type="ECO:0000256" key="2">
    <source>
        <dbReference type="ARBA" id="ARBA00023002"/>
    </source>
</evidence>
<dbReference type="GO" id="GO:0070402">
    <property type="term" value="F:NADPH binding"/>
    <property type="evidence" value="ECO:0007669"/>
    <property type="project" value="TreeGrafter"/>
</dbReference>
<dbReference type="InterPro" id="IPR011032">
    <property type="entry name" value="GroES-like_sf"/>
</dbReference>
<evidence type="ECO:0000256" key="1">
    <source>
        <dbReference type="ARBA" id="ARBA00022857"/>
    </source>
</evidence>
<evidence type="ECO:0000313" key="5">
    <source>
        <dbReference type="Proteomes" id="UP000308196"/>
    </source>
</evidence>